<proteinExistence type="inferred from homology"/>
<evidence type="ECO:0000256" key="1">
    <source>
        <dbReference type="ARBA" id="ARBA00008857"/>
    </source>
</evidence>
<dbReference type="GO" id="GO:0006310">
    <property type="term" value="P:DNA recombination"/>
    <property type="evidence" value="ECO:0007669"/>
    <property type="project" value="UniProtKB-KW"/>
</dbReference>
<dbReference type="Pfam" id="PF00589">
    <property type="entry name" value="Phage_integrase"/>
    <property type="match status" value="1"/>
</dbReference>
<evidence type="ECO:0000256" key="2">
    <source>
        <dbReference type="ARBA" id="ARBA00022908"/>
    </source>
</evidence>
<dbReference type="PROSITE" id="PS51898">
    <property type="entry name" value="TYR_RECOMBINASE"/>
    <property type="match status" value="1"/>
</dbReference>
<dbReference type="PANTHER" id="PTHR30349:SF41">
    <property type="entry name" value="INTEGRASE_RECOMBINASE PROTEIN MJ0367-RELATED"/>
    <property type="match status" value="1"/>
</dbReference>
<dbReference type="CDD" id="cd00397">
    <property type="entry name" value="DNA_BRE_C"/>
    <property type="match status" value="1"/>
</dbReference>
<keyword evidence="2" id="KW-0229">DNA integration</keyword>
<dbReference type="InterPro" id="IPR011010">
    <property type="entry name" value="DNA_brk_join_enz"/>
</dbReference>
<feature type="domain" description="Tyr recombinase" evidence="6">
    <location>
        <begin position="214"/>
        <end position="438"/>
    </location>
</feature>
<feature type="domain" description="Core-binding (CB)" evidence="7">
    <location>
        <begin position="86"/>
        <end position="185"/>
    </location>
</feature>
<dbReference type="SUPFAM" id="SSF56349">
    <property type="entry name" value="DNA breaking-rejoining enzymes"/>
    <property type="match status" value="1"/>
</dbReference>
<dbReference type="AlphaFoldDB" id="A0A518E3U0"/>
<dbReference type="Pfam" id="PF02899">
    <property type="entry name" value="Phage_int_SAM_1"/>
    <property type="match status" value="1"/>
</dbReference>
<dbReference type="InterPro" id="IPR050090">
    <property type="entry name" value="Tyrosine_recombinase_XerCD"/>
</dbReference>
<sequence>MGKRSSRAAGKTGRTAAGHVRDVKIDRVGPVTIYLRGDAYYLYYMEDGQRKRPRIDGNLAVAKATAADVAKALAEERASPLTFQRTSPDDLVASYLTYVEEVQRRAWRTRQRYRAGLERFLDYARDRSIEAIDRITVSDVEDFVRWLRGKSRCRNGAKNGKKEGYKVGGIKFVLSTCRTAFNWAGRNRRLPPYAENPFSQFPADVLSEGDGEASEREVFTPLQEKAFFGACNEWQRSLFVTLAAYGMRVGELTHLLIENVDFDQGVLRIRSKPELLWQIKTRDRRDLPLTGLLADLLRDLIDQRPAGFVFLHEPFFAMRKQPAQAFANDSKFRQRLLRLAADMPDATEAERRRAVTAFCRSMGQIPLKRPRMEVMKLTEKIGCPEFTRAHDLRHLFSTRSQDAGGNPLLIQQITGHRSAAMLAHYTHFDIDAKRAALETFHARFTEPEETDE</sequence>
<evidence type="ECO:0000256" key="5">
    <source>
        <dbReference type="PROSITE-ProRule" id="PRU01248"/>
    </source>
</evidence>
<dbReference type="EMBL" id="CP036433">
    <property type="protein sequence ID" value="QDU98766.1"/>
    <property type="molecule type" value="Genomic_DNA"/>
</dbReference>
<reference evidence="8 9" key="1">
    <citation type="submission" date="2019-02" db="EMBL/GenBank/DDBJ databases">
        <title>Deep-cultivation of Planctomycetes and their phenomic and genomic characterization uncovers novel biology.</title>
        <authorList>
            <person name="Wiegand S."/>
            <person name="Jogler M."/>
            <person name="Boedeker C."/>
            <person name="Pinto D."/>
            <person name="Vollmers J."/>
            <person name="Rivas-Marin E."/>
            <person name="Kohn T."/>
            <person name="Peeters S.H."/>
            <person name="Heuer A."/>
            <person name="Rast P."/>
            <person name="Oberbeckmann S."/>
            <person name="Bunk B."/>
            <person name="Jeske O."/>
            <person name="Meyerdierks A."/>
            <person name="Storesund J.E."/>
            <person name="Kallscheuer N."/>
            <person name="Luecker S."/>
            <person name="Lage O.M."/>
            <person name="Pohl T."/>
            <person name="Merkel B.J."/>
            <person name="Hornburger P."/>
            <person name="Mueller R.-W."/>
            <person name="Bruemmer F."/>
            <person name="Labrenz M."/>
            <person name="Spormann A.M."/>
            <person name="Op den Camp H."/>
            <person name="Overmann J."/>
            <person name="Amann R."/>
            <person name="Jetten M.S.M."/>
            <person name="Mascher T."/>
            <person name="Medema M.H."/>
            <person name="Devos D.P."/>
            <person name="Kaster A.-K."/>
            <person name="Ovreas L."/>
            <person name="Rohde M."/>
            <person name="Galperin M.Y."/>
            <person name="Jogler C."/>
        </authorList>
    </citation>
    <scope>NUCLEOTIDE SEQUENCE [LARGE SCALE GENOMIC DNA]</scope>
    <source>
        <strain evidence="8 9">Pla85_3_4</strain>
    </source>
</reference>
<dbReference type="Gene3D" id="1.10.150.130">
    <property type="match status" value="1"/>
</dbReference>
<dbReference type="PANTHER" id="PTHR30349">
    <property type="entry name" value="PHAGE INTEGRASE-RELATED"/>
    <property type="match status" value="1"/>
</dbReference>
<dbReference type="InterPro" id="IPR004107">
    <property type="entry name" value="Integrase_SAM-like_N"/>
</dbReference>
<dbReference type="Proteomes" id="UP000317648">
    <property type="component" value="Chromosome"/>
</dbReference>
<keyword evidence="9" id="KW-1185">Reference proteome</keyword>
<evidence type="ECO:0000259" key="6">
    <source>
        <dbReference type="PROSITE" id="PS51898"/>
    </source>
</evidence>
<organism evidence="8 9">
    <name type="scientific">Lignipirellula cremea</name>
    <dbReference type="NCBI Taxonomy" id="2528010"/>
    <lineage>
        <taxon>Bacteria</taxon>
        <taxon>Pseudomonadati</taxon>
        <taxon>Planctomycetota</taxon>
        <taxon>Planctomycetia</taxon>
        <taxon>Pirellulales</taxon>
        <taxon>Pirellulaceae</taxon>
        <taxon>Lignipirellula</taxon>
    </lineage>
</organism>
<gene>
    <name evidence="8" type="ORF">Pla8534_66400</name>
</gene>
<dbReference type="Gene3D" id="1.10.443.10">
    <property type="entry name" value="Intergrase catalytic core"/>
    <property type="match status" value="1"/>
</dbReference>
<evidence type="ECO:0000256" key="4">
    <source>
        <dbReference type="ARBA" id="ARBA00023172"/>
    </source>
</evidence>
<comment type="similarity">
    <text evidence="1">Belongs to the 'phage' integrase family.</text>
</comment>
<evidence type="ECO:0000256" key="3">
    <source>
        <dbReference type="ARBA" id="ARBA00023125"/>
    </source>
</evidence>
<dbReference type="InterPro" id="IPR013762">
    <property type="entry name" value="Integrase-like_cat_sf"/>
</dbReference>
<accession>A0A518E3U0</accession>
<dbReference type="GO" id="GO:0015074">
    <property type="term" value="P:DNA integration"/>
    <property type="evidence" value="ECO:0007669"/>
    <property type="project" value="UniProtKB-KW"/>
</dbReference>
<dbReference type="PROSITE" id="PS51900">
    <property type="entry name" value="CB"/>
    <property type="match status" value="1"/>
</dbReference>
<dbReference type="InterPro" id="IPR002104">
    <property type="entry name" value="Integrase_catalytic"/>
</dbReference>
<dbReference type="GO" id="GO:0003677">
    <property type="term" value="F:DNA binding"/>
    <property type="evidence" value="ECO:0007669"/>
    <property type="project" value="UniProtKB-UniRule"/>
</dbReference>
<evidence type="ECO:0000313" key="8">
    <source>
        <dbReference type="EMBL" id="QDU98766.1"/>
    </source>
</evidence>
<evidence type="ECO:0000313" key="9">
    <source>
        <dbReference type="Proteomes" id="UP000317648"/>
    </source>
</evidence>
<protein>
    <submittedName>
        <fullName evidence="8">Site-specific tyrosine recombinase XerC</fullName>
    </submittedName>
</protein>
<dbReference type="InterPro" id="IPR010998">
    <property type="entry name" value="Integrase_recombinase_N"/>
</dbReference>
<name>A0A518E3U0_9BACT</name>
<dbReference type="InterPro" id="IPR044068">
    <property type="entry name" value="CB"/>
</dbReference>
<dbReference type="KEGG" id="lcre:Pla8534_66400"/>
<keyword evidence="3 5" id="KW-0238">DNA-binding</keyword>
<keyword evidence="4" id="KW-0233">DNA recombination</keyword>
<evidence type="ECO:0000259" key="7">
    <source>
        <dbReference type="PROSITE" id="PS51900"/>
    </source>
</evidence>